<reference evidence="3" key="1">
    <citation type="submission" date="2018-03" db="EMBL/GenBank/DDBJ databases">
        <authorList>
            <person name="Blom J."/>
        </authorList>
    </citation>
    <scope>NUCLEOTIDE SEQUENCE [LARGE SCALE GENOMIC DNA]</scope>
    <source>
        <strain evidence="3">KPC-SM-21</strain>
    </source>
</reference>
<protein>
    <submittedName>
        <fullName evidence="2">Uncharacterized protein</fullName>
    </submittedName>
</protein>
<dbReference type="InParanoid" id="A0A2U3MVN7"/>
<proteinExistence type="predicted"/>
<feature type="transmembrane region" description="Helical" evidence="1">
    <location>
        <begin position="43"/>
        <end position="59"/>
    </location>
</feature>
<keyword evidence="1" id="KW-0812">Transmembrane</keyword>
<dbReference type="EMBL" id="OOGT01000018">
    <property type="protein sequence ID" value="SPL69490.1"/>
    <property type="molecule type" value="Genomic_DNA"/>
</dbReference>
<gene>
    <name evidence="2" type="ORF">KPC_0668</name>
</gene>
<feature type="transmembrane region" description="Helical" evidence="1">
    <location>
        <begin position="80"/>
        <end position="102"/>
    </location>
</feature>
<name>A0A2U3MVN7_9GAMM</name>
<dbReference type="Proteomes" id="UP000245974">
    <property type="component" value="Unassembled WGS sequence"/>
</dbReference>
<dbReference type="AlphaFoldDB" id="A0A2U3MVN7"/>
<sequence length="117" mass="13850">MRFNKSLFIIHNTYLFFYLLILILYAICILLQILSVIDRPVEVWFSILLMFYLTIFSYLHYIASNEVLHGTEKGKKLSRLLGWIILIFGFPVFSVIGIFILFKVSKRYWQSGNCQTI</sequence>
<keyword evidence="1" id="KW-0472">Membrane</keyword>
<evidence type="ECO:0000313" key="3">
    <source>
        <dbReference type="Proteomes" id="UP000245974"/>
    </source>
</evidence>
<keyword evidence="3" id="KW-1185">Reference proteome</keyword>
<feature type="transmembrane region" description="Helical" evidence="1">
    <location>
        <begin position="12"/>
        <end position="37"/>
    </location>
</feature>
<keyword evidence="1" id="KW-1133">Transmembrane helix</keyword>
<dbReference type="RefSeq" id="WP_121973016.1">
    <property type="nucleotide sequence ID" value="NZ_OOGT01000018.1"/>
</dbReference>
<evidence type="ECO:0000256" key="1">
    <source>
        <dbReference type="SAM" id="Phobius"/>
    </source>
</evidence>
<evidence type="ECO:0000313" key="2">
    <source>
        <dbReference type="EMBL" id="SPL69490.1"/>
    </source>
</evidence>
<accession>A0A2U3MVN7</accession>
<organism evidence="2 3">
    <name type="scientific">Acinetobacter stercoris</name>
    <dbReference type="NCBI Taxonomy" id="2126983"/>
    <lineage>
        <taxon>Bacteria</taxon>
        <taxon>Pseudomonadati</taxon>
        <taxon>Pseudomonadota</taxon>
        <taxon>Gammaproteobacteria</taxon>
        <taxon>Moraxellales</taxon>
        <taxon>Moraxellaceae</taxon>
        <taxon>Acinetobacter</taxon>
    </lineage>
</organism>